<accession>A0A9D2SC65</accession>
<dbReference type="Gene3D" id="3.60.15.10">
    <property type="entry name" value="Ribonuclease Z/Hydroxyacylglutathione hydrolase-like"/>
    <property type="match status" value="1"/>
</dbReference>
<reference evidence="8" key="2">
    <citation type="submission" date="2021-04" db="EMBL/GenBank/DDBJ databases">
        <authorList>
            <person name="Gilroy R."/>
        </authorList>
    </citation>
    <scope>NUCLEOTIDE SEQUENCE</scope>
    <source>
        <strain evidence="8">CHK192-8294</strain>
    </source>
</reference>
<dbReference type="InterPro" id="IPR035681">
    <property type="entry name" value="ComA-like_MBL"/>
</dbReference>
<evidence type="ECO:0000256" key="5">
    <source>
        <dbReference type="ARBA" id="ARBA00023136"/>
    </source>
</evidence>
<dbReference type="NCBIfam" id="TIGR00361">
    <property type="entry name" value="ComEC_Rec2"/>
    <property type="match status" value="1"/>
</dbReference>
<dbReference type="EMBL" id="DWXO01000100">
    <property type="protein sequence ID" value="HJB81439.1"/>
    <property type="molecule type" value="Genomic_DNA"/>
</dbReference>
<keyword evidence="5 6" id="KW-0472">Membrane</keyword>
<organism evidence="8 9">
    <name type="scientific">Candidatus Flavonifractor intestinigallinarum</name>
    <dbReference type="NCBI Taxonomy" id="2838586"/>
    <lineage>
        <taxon>Bacteria</taxon>
        <taxon>Bacillati</taxon>
        <taxon>Bacillota</taxon>
        <taxon>Clostridia</taxon>
        <taxon>Eubacteriales</taxon>
        <taxon>Oscillospiraceae</taxon>
        <taxon>Flavonifractor</taxon>
    </lineage>
</organism>
<dbReference type="CDD" id="cd07731">
    <property type="entry name" value="ComA-like_MBL-fold"/>
    <property type="match status" value="1"/>
</dbReference>
<dbReference type="InterPro" id="IPR004477">
    <property type="entry name" value="ComEC_N"/>
</dbReference>
<feature type="transmembrane region" description="Helical" evidence="6">
    <location>
        <begin position="232"/>
        <end position="254"/>
    </location>
</feature>
<name>A0A9D2SC65_9FIRM</name>
<dbReference type="Proteomes" id="UP000823921">
    <property type="component" value="Unassembled WGS sequence"/>
</dbReference>
<gene>
    <name evidence="8" type="ORF">H9712_10680</name>
</gene>
<evidence type="ECO:0000313" key="8">
    <source>
        <dbReference type="EMBL" id="HJB81439.1"/>
    </source>
</evidence>
<keyword evidence="4 6" id="KW-1133">Transmembrane helix</keyword>
<dbReference type="GO" id="GO:0030420">
    <property type="term" value="P:establishment of competence for transformation"/>
    <property type="evidence" value="ECO:0007669"/>
    <property type="project" value="InterPro"/>
</dbReference>
<feature type="transmembrane region" description="Helical" evidence="6">
    <location>
        <begin position="406"/>
        <end position="429"/>
    </location>
</feature>
<evidence type="ECO:0000259" key="7">
    <source>
        <dbReference type="SMART" id="SM00849"/>
    </source>
</evidence>
<protein>
    <submittedName>
        <fullName evidence="8">DNA internalization-related competence protein ComEC/Rec2</fullName>
    </submittedName>
</protein>
<dbReference type="NCBIfam" id="TIGR00360">
    <property type="entry name" value="ComEC_N-term"/>
    <property type="match status" value="1"/>
</dbReference>
<comment type="caution">
    <text evidence="8">The sequence shown here is derived from an EMBL/GenBank/DDBJ whole genome shotgun (WGS) entry which is preliminary data.</text>
</comment>
<proteinExistence type="predicted"/>
<dbReference type="InterPro" id="IPR036866">
    <property type="entry name" value="RibonucZ/Hydroxyglut_hydro"/>
</dbReference>
<evidence type="ECO:0000256" key="2">
    <source>
        <dbReference type="ARBA" id="ARBA00022475"/>
    </source>
</evidence>
<dbReference type="AlphaFoldDB" id="A0A9D2SC65"/>
<dbReference type="InterPro" id="IPR052159">
    <property type="entry name" value="Competence_DNA_uptake"/>
</dbReference>
<feature type="transmembrane region" description="Helical" evidence="6">
    <location>
        <begin position="371"/>
        <end position="394"/>
    </location>
</feature>
<dbReference type="PANTHER" id="PTHR30619">
    <property type="entry name" value="DNA INTERNALIZATION/COMPETENCE PROTEIN COMEC/REC2"/>
    <property type="match status" value="1"/>
</dbReference>
<dbReference type="InterPro" id="IPR001279">
    <property type="entry name" value="Metallo-B-lactamas"/>
</dbReference>
<evidence type="ECO:0000256" key="1">
    <source>
        <dbReference type="ARBA" id="ARBA00004651"/>
    </source>
</evidence>
<dbReference type="SUPFAM" id="SSF56281">
    <property type="entry name" value="Metallo-hydrolase/oxidoreductase"/>
    <property type="match status" value="1"/>
</dbReference>
<feature type="transmembrane region" description="Helical" evidence="6">
    <location>
        <begin position="436"/>
        <end position="460"/>
    </location>
</feature>
<dbReference type="InterPro" id="IPR004797">
    <property type="entry name" value="Competence_ComEC/Rec2"/>
</dbReference>
<dbReference type="GO" id="GO:0005886">
    <property type="term" value="C:plasma membrane"/>
    <property type="evidence" value="ECO:0007669"/>
    <property type="project" value="UniProtKB-SubCell"/>
</dbReference>
<evidence type="ECO:0000256" key="3">
    <source>
        <dbReference type="ARBA" id="ARBA00022692"/>
    </source>
</evidence>
<feature type="transmembrane region" description="Helical" evidence="6">
    <location>
        <begin position="260"/>
        <end position="279"/>
    </location>
</feature>
<dbReference type="Pfam" id="PF00753">
    <property type="entry name" value="Lactamase_B"/>
    <property type="match status" value="1"/>
</dbReference>
<feature type="transmembrane region" description="Helical" evidence="6">
    <location>
        <begin position="50"/>
        <end position="73"/>
    </location>
</feature>
<comment type="subcellular location">
    <subcellularLocation>
        <location evidence="1">Cell membrane</location>
        <topology evidence="1">Multi-pass membrane protein</topology>
    </subcellularLocation>
</comment>
<keyword evidence="3 6" id="KW-0812">Transmembrane</keyword>
<reference evidence="8" key="1">
    <citation type="journal article" date="2021" name="PeerJ">
        <title>Extensive microbial diversity within the chicken gut microbiome revealed by metagenomics and culture.</title>
        <authorList>
            <person name="Gilroy R."/>
            <person name="Ravi A."/>
            <person name="Getino M."/>
            <person name="Pursley I."/>
            <person name="Horton D.L."/>
            <person name="Alikhan N.F."/>
            <person name="Baker D."/>
            <person name="Gharbi K."/>
            <person name="Hall N."/>
            <person name="Watson M."/>
            <person name="Adriaenssens E.M."/>
            <person name="Foster-Nyarko E."/>
            <person name="Jarju S."/>
            <person name="Secka A."/>
            <person name="Antonio M."/>
            <person name="Oren A."/>
            <person name="Chaudhuri R.R."/>
            <person name="La Ragione R."/>
            <person name="Hildebrand F."/>
            <person name="Pallen M.J."/>
        </authorList>
    </citation>
    <scope>NUCLEOTIDE SEQUENCE</scope>
    <source>
        <strain evidence="8">CHK192-8294</strain>
    </source>
</reference>
<evidence type="ECO:0000256" key="4">
    <source>
        <dbReference type="ARBA" id="ARBA00022989"/>
    </source>
</evidence>
<dbReference type="PANTHER" id="PTHR30619:SF1">
    <property type="entry name" value="RECOMBINATION PROTEIN 2"/>
    <property type="match status" value="1"/>
</dbReference>
<sequence length="755" mass="79807">MRKLSWFAAAFSGAVFLAVYLLPEAVLAPAGACCALAALAGLPLQGKGRLRTLLICFGLATGLCWTGVYCALVRAPALRLNGMETTVTALVTDWPQGNDYSTAVLVEVYGEDGSGVKTLLYLNGEEAADLRPGDRLTVTASFQMADTMAGEPTSYYYAKGVLLIGSGGKKWTAERPAQAPVGCWPALFSGALKDSVARAFPDSTAPLVTALLTGDKTELPDGVYSALRRSGLAHVIAVSGLHVSFLAGLITTLLGRRRRLSAMVGIGLLFFFSAVAGNTPSVQRAALMQALLLIAPLADRENDPPTALSAVLMTLLAINPYAAASVSLQLSFAAVAGIFLFTGPLCERWGRKLPRKPKGFWPRLGCRMARVVFATVATTLGAIVFTTPLMAYYFDSVSLISPLTNLLSLWAVSHAFLGGLVTALVGLVLPAVATVMAWVVSLPVWYLQWLTAALAGLPFASVAVHSIYLVLWMILTYGLIFLWVLWRGPRGRVVVPVCLSTSTLCGALILQAAALTGGRLTVSVLDVGQGLSVALYSQGQTALIDCGGYDAGNVAADHFQSLGLSYIDLVILTHYHDDHAAGIPQLLERVDVGLLILPDVEPDSALRAEVEAAAREHGVGTLFITEGATAELGEANLNIYPPLGSGDSNEEGLSVLGSAGDFDFLVTGDMDTTVEGRLVKYGNLPDTELLVAGHHGSKDASSDQLLQAIQPEWAVISVGYNTYGHPTGETLARLAQYGCRIYRTDWSGTVTITAE</sequence>
<feature type="transmembrane region" description="Helical" evidence="6">
    <location>
        <begin position="493"/>
        <end position="514"/>
    </location>
</feature>
<dbReference type="SMART" id="SM00849">
    <property type="entry name" value="Lactamase_B"/>
    <property type="match status" value="1"/>
</dbReference>
<feature type="transmembrane region" description="Helical" evidence="6">
    <location>
        <begin position="466"/>
        <end position="486"/>
    </location>
</feature>
<feature type="transmembrane region" description="Helical" evidence="6">
    <location>
        <begin position="330"/>
        <end position="350"/>
    </location>
</feature>
<feature type="domain" description="Metallo-beta-lactamase" evidence="7">
    <location>
        <begin position="529"/>
        <end position="720"/>
    </location>
</feature>
<evidence type="ECO:0000256" key="6">
    <source>
        <dbReference type="SAM" id="Phobius"/>
    </source>
</evidence>
<dbReference type="Pfam" id="PF03772">
    <property type="entry name" value="Competence"/>
    <property type="match status" value="1"/>
</dbReference>
<evidence type="ECO:0000313" key="9">
    <source>
        <dbReference type="Proteomes" id="UP000823921"/>
    </source>
</evidence>
<keyword evidence="2" id="KW-1003">Cell membrane</keyword>